<keyword evidence="17" id="KW-1185">Reference proteome</keyword>
<sequence>MRRLNSIVYKNYILDRLKKYFFKPQYRKYWTGVIALIILFFILHFSFPINTYIPYSQIIISQEGKVLNAFLSKDDKWRMKTEIHEITPELEKAFIEKEDRYFYYHLGINPLAIMRAGFYNVIKGKKTSGASTITMQVARLLEPKERTYWNKIVEMFRALQLEVMFSKKEILALYLNLVPYGGNVEGIKSASLLYFNRLPNKLSLAQITALAIIPNRPTSLALGKHNEIIEKERNKWLNRFKEDKIFDLQQIEDAINEPLEAKRLDAPALAPHFANYLHRQMLTIDIVKTTIQADIQSKVEDITYNFTRKLKGFNIHNAAVIVVENKTRNILAYLGSPDFKDSENAGQVDNARAFRSPGSALKPLIYGIAFDEGIITPKSVIYDVPVDFSGYAPENYNRTFNGTVSVETALSHSLNVPAVKILDQVGVKNVIDLLKKAQFQEIRKKDKNLGLSLALGGCGVSLLEMAGLYCAFANQGIFEPLNMIAKDSTDLYRSKDISLVKMRGEQLISPSATYMLTEILTKVTRPEMPSDYEHNPHIPKIAWKTGTSYGRRDAWSIGYNAKYTIAVWLGNANGVGSPELVGAAVATPLLFKLFNIIDYNSSLDWFFIPEELKTRLVCTVTGDLPSDFCESTTSDFFIPTISHTRRCEHLRYVFVSPDEKISYCSECLPSNGIKRKLFPNLSPEMLAFYESNQIVFDKIPPHNPQCTKLLEGKPPKIVSPVEGREYLTIDDEPLELLLHANVDNDVKKVFWYVNGKFYQAAKPTERVFFKPNRGEVGISCSDDKGRNTNIKILIK</sequence>
<keyword evidence="12" id="KW-0812">Transmembrane</keyword>
<evidence type="ECO:0000256" key="3">
    <source>
        <dbReference type="ARBA" id="ARBA00007739"/>
    </source>
</evidence>
<evidence type="ECO:0000256" key="6">
    <source>
        <dbReference type="ARBA" id="ARBA00022676"/>
    </source>
</evidence>
<comment type="similarity">
    <text evidence="2">In the C-terminal section; belongs to the transpeptidase family.</text>
</comment>
<dbReference type="Pfam" id="PF00905">
    <property type="entry name" value="Transpeptidase"/>
    <property type="match status" value="1"/>
</dbReference>
<comment type="pathway">
    <text evidence="1">Cell wall biogenesis; peptidoglycan biosynthesis.</text>
</comment>
<evidence type="ECO:0000256" key="5">
    <source>
        <dbReference type="ARBA" id="ARBA00022670"/>
    </source>
</evidence>
<keyword evidence="8" id="KW-0378">Hydrolase</keyword>
<keyword evidence="12" id="KW-1133">Transmembrane helix</keyword>
<evidence type="ECO:0000256" key="8">
    <source>
        <dbReference type="ARBA" id="ARBA00022801"/>
    </source>
</evidence>
<dbReference type="GO" id="GO:0009252">
    <property type="term" value="P:peptidoglycan biosynthetic process"/>
    <property type="evidence" value="ECO:0007669"/>
    <property type="project" value="InterPro"/>
</dbReference>
<dbReference type="STRING" id="1003.SAMN04488541_1004102"/>
<dbReference type="Pfam" id="PF06832">
    <property type="entry name" value="BiPBP_C"/>
    <property type="match status" value="1"/>
</dbReference>
<accession>A0A1I2C7X4</accession>
<proteinExistence type="inferred from homology"/>
<dbReference type="InterPro" id="IPR012338">
    <property type="entry name" value="Beta-lactam/transpept-like"/>
</dbReference>
<organism evidence="16 17">
    <name type="scientific">Thermoflexibacter ruber</name>
    <dbReference type="NCBI Taxonomy" id="1003"/>
    <lineage>
        <taxon>Bacteria</taxon>
        <taxon>Pseudomonadati</taxon>
        <taxon>Bacteroidota</taxon>
        <taxon>Cytophagia</taxon>
        <taxon>Cytophagales</taxon>
        <taxon>Thermoflexibacteraceae</taxon>
        <taxon>Thermoflexibacter</taxon>
    </lineage>
</organism>
<dbReference type="InterPro" id="IPR001460">
    <property type="entry name" value="PCN-bd_Tpept"/>
</dbReference>
<dbReference type="AlphaFoldDB" id="A0A1I2C7X4"/>
<dbReference type="Proteomes" id="UP000199513">
    <property type="component" value="Unassembled WGS sequence"/>
</dbReference>
<feature type="domain" description="Penicillin-binding protein transpeptidase" evidence="13">
    <location>
        <begin position="319"/>
        <end position="567"/>
    </location>
</feature>
<keyword evidence="12" id="KW-0472">Membrane</keyword>
<evidence type="ECO:0000256" key="11">
    <source>
        <dbReference type="ARBA" id="ARBA00049902"/>
    </source>
</evidence>
<evidence type="ECO:0000256" key="10">
    <source>
        <dbReference type="ARBA" id="ARBA00044770"/>
    </source>
</evidence>
<comment type="catalytic activity">
    <reaction evidence="11">
        <text>[GlcNAc-(1-&gt;4)-Mur2Ac(oyl-L-Ala-gamma-D-Glu-L-Lys-D-Ala-D-Ala)](n)-di-trans,octa-cis-undecaprenyl diphosphate + beta-D-GlcNAc-(1-&gt;4)-Mur2Ac(oyl-L-Ala-gamma-D-Glu-L-Lys-D-Ala-D-Ala)-di-trans,octa-cis-undecaprenyl diphosphate = [GlcNAc-(1-&gt;4)-Mur2Ac(oyl-L-Ala-gamma-D-Glu-L-Lys-D-Ala-D-Ala)](n+1)-di-trans,octa-cis-undecaprenyl diphosphate + di-trans,octa-cis-undecaprenyl diphosphate + H(+)</text>
        <dbReference type="Rhea" id="RHEA:23708"/>
        <dbReference type="Rhea" id="RHEA-COMP:9602"/>
        <dbReference type="Rhea" id="RHEA-COMP:9603"/>
        <dbReference type="ChEBI" id="CHEBI:15378"/>
        <dbReference type="ChEBI" id="CHEBI:58405"/>
        <dbReference type="ChEBI" id="CHEBI:60033"/>
        <dbReference type="ChEBI" id="CHEBI:78435"/>
        <dbReference type="EC" id="2.4.99.28"/>
    </reaction>
</comment>
<dbReference type="GO" id="GO:0030288">
    <property type="term" value="C:outer membrane-bounded periplasmic space"/>
    <property type="evidence" value="ECO:0007669"/>
    <property type="project" value="TreeGrafter"/>
</dbReference>
<dbReference type="SUPFAM" id="SSF53955">
    <property type="entry name" value="Lysozyme-like"/>
    <property type="match status" value="1"/>
</dbReference>
<dbReference type="InterPro" id="IPR009647">
    <property type="entry name" value="PBP_C"/>
</dbReference>
<dbReference type="Gene3D" id="3.40.710.10">
    <property type="entry name" value="DD-peptidase/beta-lactamase superfamily"/>
    <property type="match status" value="1"/>
</dbReference>
<evidence type="ECO:0000259" key="15">
    <source>
        <dbReference type="Pfam" id="PF06832"/>
    </source>
</evidence>
<dbReference type="PANTHER" id="PTHR32282:SF15">
    <property type="entry name" value="PENICILLIN-BINDING PROTEIN 1C"/>
    <property type="match status" value="1"/>
</dbReference>
<feature type="transmembrane region" description="Helical" evidence="12">
    <location>
        <begin position="29"/>
        <end position="47"/>
    </location>
</feature>
<evidence type="ECO:0000256" key="12">
    <source>
        <dbReference type="SAM" id="Phobius"/>
    </source>
</evidence>
<evidence type="ECO:0000256" key="7">
    <source>
        <dbReference type="ARBA" id="ARBA00022679"/>
    </source>
</evidence>
<dbReference type="InterPro" id="IPR001264">
    <property type="entry name" value="Glyco_trans_51"/>
</dbReference>
<dbReference type="EC" id="2.4.99.28" evidence="10"/>
<evidence type="ECO:0000313" key="16">
    <source>
        <dbReference type="EMBL" id="SFE63780.1"/>
    </source>
</evidence>
<comment type="similarity">
    <text evidence="3">In the N-terminal section; belongs to the glycosyltransferase 51 family.</text>
</comment>
<gene>
    <name evidence="16" type="ORF">SAMN04488541_1004102</name>
</gene>
<evidence type="ECO:0000313" key="17">
    <source>
        <dbReference type="Proteomes" id="UP000199513"/>
    </source>
</evidence>
<dbReference type="GO" id="GO:0004180">
    <property type="term" value="F:carboxypeptidase activity"/>
    <property type="evidence" value="ECO:0007669"/>
    <property type="project" value="UniProtKB-KW"/>
</dbReference>
<dbReference type="InterPro" id="IPR023346">
    <property type="entry name" value="Lysozyme-like_dom_sf"/>
</dbReference>
<dbReference type="PANTHER" id="PTHR32282">
    <property type="entry name" value="BINDING PROTEIN TRANSPEPTIDASE, PUTATIVE-RELATED"/>
    <property type="match status" value="1"/>
</dbReference>
<evidence type="ECO:0000256" key="9">
    <source>
        <dbReference type="ARBA" id="ARBA00023268"/>
    </source>
</evidence>
<evidence type="ECO:0000256" key="2">
    <source>
        <dbReference type="ARBA" id="ARBA00007090"/>
    </source>
</evidence>
<keyword evidence="4" id="KW-0121">Carboxypeptidase</keyword>
<keyword evidence="9" id="KW-0511">Multifunctional enzyme</keyword>
<dbReference type="GO" id="GO:0008658">
    <property type="term" value="F:penicillin binding"/>
    <property type="evidence" value="ECO:0007669"/>
    <property type="project" value="InterPro"/>
</dbReference>
<feature type="domain" description="Glycosyl transferase family 51" evidence="14">
    <location>
        <begin position="64"/>
        <end position="239"/>
    </location>
</feature>
<keyword evidence="6" id="KW-0328">Glycosyltransferase</keyword>
<reference evidence="16 17" key="1">
    <citation type="submission" date="2016-10" db="EMBL/GenBank/DDBJ databases">
        <authorList>
            <person name="de Groot N.N."/>
        </authorList>
    </citation>
    <scope>NUCLEOTIDE SEQUENCE [LARGE SCALE GENOMIC DNA]</scope>
    <source>
        <strain>GEY</strain>
        <strain evidence="17">DSM 9560</strain>
    </source>
</reference>
<dbReference type="Gene3D" id="1.10.3810.10">
    <property type="entry name" value="Biosynthetic peptidoglycan transglycosylase-like"/>
    <property type="match status" value="1"/>
</dbReference>
<dbReference type="OrthoDB" id="9766909at2"/>
<dbReference type="SUPFAM" id="SSF56601">
    <property type="entry name" value="beta-lactamase/transpeptidase-like"/>
    <property type="match status" value="1"/>
</dbReference>
<feature type="domain" description="Penicillin-binding C-terminal" evidence="15">
    <location>
        <begin position="708"/>
        <end position="792"/>
    </location>
</feature>
<name>A0A1I2C7X4_9BACT</name>
<dbReference type="GO" id="GO:0006508">
    <property type="term" value="P:proteolysis"/>
    <property type="evidence" value="ECO:0007669"/>
    <property type="project" value="UniProtKB-KW"/>
</dbReference>
<protein>
    <recommendedName>
        <fullName evidence="10">peptidoglycan glycosyltransferase</fullName>
        <ecNumber evidence="10">2.4.99.28</ecNumber>
    </recommendedName>
</protein>
<dbReference type="InterPro" id="IPR011815">
    <property type="entry name" value="PBP_1c"/>
</dbReference>
<dbReference type="NCBIfam" id="TIGR02073">
    <property type="entry name" value="PBP_1c"/>
    <property type="match status" value="1"/>
</dbReference>
<dbReference type="Pfam" id="PF00912">
    <property type="entry name" value="Transgly"/>
    <property type="match status" value="1"/>
</dbReference>
<evidence type="ECO:0000259" key="14">
    <source>
        <dbReference type="Pfam" id="PF00912"/>
    </source>
</evidence>
<evidence type="ECO:0000259" key="13">
    <source>
        <dbReference type="Pfam" id="PF00905"/>
    </source>
</evidence>
<evidence type="ECO:0000256" key="4">
    <source>
        <dbReference type="ARBA" id="ARBA00022645"/>
    </source>
</evidence>
<dbReference type="InterPro" id="IPR036950">
    <property type="entry name" value="PBP_transglycosylase"/>
</dbReference>
<dbReference type="RefSeq" id="WP_091540025.1">
    <property type="nucleotide sequence ID" value="NZ_FONY01000004.1"/>
</dbReference>
<keyword evidence="5" id="KW-0645">Protease</keyword>
<keyword evidence="7" id="KW-0808">Transferase</keyword>
<dbReference type="GO" id="GO:0008955">
    <property type="term" value="F:peptidoglycan glycosyltransferase activity"/>
    <property type="evidence" value="ECO:0007669"/>
    <property type="project" value="UniProtKB-EC"/>
</dbReference>
<dbReference type="EMBL" id="FONY01000004">
    <property type="protein sequence ID" value="SFE63780.1"/>
    <property type="molecule type" value="Genomic_DNA"/>
</dbReference>
<evidence type="ECO:0000256" key="1">
    <source>
        <dbReference type="ARBA" id="ARBA00004752"/>
    </source>
</evidence>
<dbReference type="InterPro" id="IPR050396">
    <property type="entry name" value="Glycosyltr_51/Transpeptidase"/>
</dbReference>